<name>X1A6Y7_9ZZZZ</name>
<dbReference type="AlphaFoldDB" id="X1A6Y7"/>
<feature type="non-terminal residue" evidence="1">
    <location>
        <position position="38"/>
    </location>
</feature>
<gene>
    <name evidence="1" type="ORF">S01H4_07965</name>
</gene>
<accession>X1A6Y7</accession>
<protein>
    <submittedName>
        <fullName evidence="1">Uncharacterized protein</fullName>
    </submittedName>
</protein>
<evidence type="ECO:0000313" key="1">
    <source>
        <dbReference type="EMBL" id="GAG65932.1"/>
    </source>
</evidence>
<dbReference type="EMBL" id="BART01002670">
    <property type="protein sequence ID" value="GAG65932.1"/>
    <property type="molecule type" value="Genomic_DNA"/>
</dbReference>
<organism evidence="1">
    <name type="scientific">marine sediment metagenome</name>
    <dbReference type="NCBI Taxonomy" id="412755"/>
    <lineage>
        <taxon>unclassified sequences</taxon>
        <taxon>metagenomes</taxon>
        <taxon>ecological metagenomes</taxon>
    </lineage>
</organism>
<sequence length="38" mass="4569">MAIWNPHFECMAKDELHQLQLEKLQATLNRVHRSVAFY</sequence>
<reference evidence="1" key="1">
    <citation type="journal article" date="2014" name="Front. Microbiol.">
        <title>High frequency of phylogenetically diverse reductive dehalogenase-homologous genes in deep subseafloor sedimentary metagenomes.</title>
        <authorList>
            <person name="Kawai M."/>
            <person name="Futagami T."/>
            <person name="Toyoda A."/>
            <person name="Takaki Y."/>
            <person name="Nishi S."/>
            <person name="Hori S."/>
            <person name="Arai W."/>
            <person name="Tsubouchi T."/>
            <person name="Morono Y."/>
            <person name="Uchiyama I."/>
            <person name="Ito T."/>
            <person name="Fujiyama A."/>
            <person name="Inagaki F."/>
            <person name="Takami H."/>
        </authorList>
    </citation>
    <scope>NUCLEOTIDE SEQUENCE</scope>
    <source>
        <strain evidence="1">Expedition CK06-06</strain>
    </source>
</reference>
<comment type="caution">
    <text evidence="1">The sequence shown here is derived from an EMBL/GenBank/DDBJ whole genome shotgun (WGS) entry which is preliminary data.</text>
</comment>
<proteinExistence type="predicted"/>